<sequence length="701" mass="81671">MHIGLWEKHDRRISKERRNIFAVNWEQVRKKKKRDDERKRVADRIGRKKETVSKKLVKESSKQDPQEKCDNNESSRIKNKHEERSRKRRNHIRRHIQGVALGSLPEWESPVLSCGCTRGACTSDSECVNRALRVQCPANCTAPLCLNKVGDFIPFLSSLPSELFLWGIFGGSFIEEGISFFFTISISYSKTETSPIILCLTSRLFIDATVRGNVSRFVRQSCKPNARLEFSLNVTVYASFRSVNGNYRAEVTIDMNGLLPVSKNCNCGTSDCRKRIVMARNEGAERNRIQVRHFYISFLNTSLILLLYRVRRTDGRLPLKAIQEIGHWLDELADDDIERAYMSVKLFILFVHSLFVYILIFRALRGRYISDLGRSEKDEKPKRDRRKENRFVNQDTNLEYIESNFRVRCVCGSLEEDGEMTQCDTCNFWLHSDSVVREFCNCQTRCTFYALVNNRSIQVRLNETVHVQRATGDDHKKVLKKLMDMSENTKKNGKDERGDDIPLANCEKLLPETFDRKDLRVFRVERLFAAPRGHRFVFGFYYARPHETFCDSQRIFHRNEVFATPLYDTLPLDAVVGRCTVLDPSTWCIGRPTVPEFKEADIYLCEYQIDRNQRSFEKIPIKNRYPINTQPYVFRKFEKPIAIKRDFTVRGLTPPKPSHKVDKDSSHAVNAGRFVRLFKDFLCFIVHCCCKLVVLIDFNKI</sequence>
<reference evidence="9" key="1">
    <citation type="submission" date="2017-02" db="UniProtKB">
        <authorList>
            <consortium name="WormBaseParasite"/>
        </authorList>
    </citation>
    <scope>IDENTIFICATION</scope>
</reference>
<dbReference type="InterPro" id="IPR001025">
    <property type="entry name" value="BAH_dom"/>
</dbReference>
<keyword evidence="5" id="KW-0812">Transmembrane</keyword>
<evidence type="ECO:0000313" key="7">
    <source>
        <dbReference type="EMBL" id="VDM56396.1"/>
    </source>
</evidence>
<dbReference type="InterPro" id="IPR006560">
    <property type="entry name" value="AWS_dom"/>
</dbReference>
<dbReference type="PANTHER" id="PTHR46147">
    <property type="entry name" value="HISTONE-LYSINE N-METHYLTRANSFERASE ASH1"/>
    <property type="match status" value="1"/>
</dbReference>
<accession>A0A0R3PJX3</accession>
<dbReference type="Proteomes" id="UP000267027">
    <property type="component" value="Unassembled WGS sequence"/>
</dbReference>
<dbReference type="InterPro" id="IPR013083">
    <property type="entry name" value="Znf_RING/FYVE/PHD"/>
</dbReference>
<dbReference type="SUPFAM" id="SSF57903">
    <property type="entry name" value="FYVE/PHD zinc finger"/>
    <property type="match status" value="1"/>
</dbReference>
<dbReference type="Gene3D" id="3.30.40.10">
    <property type="entry name" value="Zinc/RING finger domain, C3HC4 (zinc finger)"/>
    <property type="match status" value="1"/>
</dbReference>
<dbReference type="WBParaSite" id="ACOC_0000481001-mRNA-1">
    <property type="protein sequence ID" value="ACOC_0000481001-mRNA-1"/>
    <property type="gene ID" value="ACOC_0000481001"/>
</dbReference>
<comment type="subcellular location">
    <subcellularLocation>
        <location evidence="1">Nucleus</location>
    </subcellularLocation>
</comment>
<feature type="compositionally biased region" description="Basic and acidic residues" evidence="4">
    <location>
        <begin position="34"/>
        <end position="85"/>
    </location>
</feature>
<dbReference type="STRING" id="334426.A0A0R3PJX3"/>
<dbReference type="GO" id="GO:0042800">
    <property type="term" value="F:histone H3K4 methyltransferase activity"/>
    <property type="evidence" value="ECO:0007669"/>
    <property type="project" value="TreeGrafter"/>
</dbReference>
<evidence type="ECO:0000256" key="1">
    <source>
        <dbReference type="ARBA" id="ARBA00004123"/>
    </source>
</evidence>
<dbReference type="Pfam" id="PF01426">
    <property type="entry name" value="BAH"/>
    <property type="match status" value="1"/>
</dbReference>
<dbReference type="InterPro" id="IPR046341">
    <property type="entry name" value="SET_dom_sf"/>
</dbReference>
<dbReference type="InterPro" id="IPR043151">
    <property type="entry name" value="BAH_sf"/>
</dbReference>
<dbReference type="PANTHER" id="PTHR46147:SF3">
    <property type="entry name" value="HISTONE-LYSINE N-METHYLTRANSFERASE ASH1"/>
    <property type="match status" value="1"/>
</dbReference>
<protein>
    <submittedName>
        <fullName evidence="9">BAH domain-containing protein</fullName>
    </submittedName>
</protein>
<dbReference type="SMART" id="SM00439">
    <property type="entry name" value="BAH"/>
    <property type="match status" value="1"/>
</dbReference>
<evidence type="ECO:0000256" key="5">
    <source>
        <dbReference type="SAM" id="Phobius"/>
    </source>
</evidence>
<name>A0A0R3PJX3_ANGCS</name>
<dbReference type="SMART" id="SM00570">
    <property type="entry name" value="AWS"/>
    <property type="match status" value="1"/>
</dbReference>
<dbReference type="SUPFAM" id="SSF82199">
    <property type="entry name" value="SET domain"/>
    <property type="match status" value="1"/>
</dbReference>
<feature type="region of interest" description="Disordered" evidence="4">
    <location>
        <begin position="28"/>
        <end position="91"/>
    </location>
</feature>
<dbReference type="PROSITE" id="PS51038">
    <property type="entry name" value="BAH"/>
    <property type="match status" value="1"/>
</dbReference>
<dbReference type="InterPro" id="IPR011011">
    <property type="entry name" value="Znf_FYVE_PHD"/>
</dbReference>
<evidence type="ECO:0000256" key="3">
    <source>
        <dbReference type="ARBA" id="ARBA00023242"/>
    </source>
</evidence>
<keyword evidence="5" id="KW-1133">Transmembrane helix</keyword>
<keyword evidence="2" id="KW-0949">S-adenosyl-L-methionine</keyword>
<dbReference type="Gene3D" id="2.170.270.10">
    <property type="entry name" value="SET domain"/>
    <property type="match status" value="1"/>
</dbReference>
<proteinExistence type="predicted"/>
<keyword evidence="8" id="KW-1185">Reference proteome</keyword>
<feature type="domain" description="BAH" evidence="6">
    <location>
        <begin position="493"/>
        <end position="620"/>
    </location>
</feature>
<dbReference type="OrthoDB" id="422362at2759"/>
<dbReference type="GO" id="GO:0003682">
    <property type="term" value="F:chromatin binding"/>
    <property type="evidence" value="ECO:0007669"/>
    <property type="project" value="InterPro"/>
</dbReference>
<evidence type="ECO:0000313" key="9">
    <source>
        <dbReference type="WBParaSite" id="ACOC_0000481001-mRNA-1"/>
    </source>
</evidence>
<feature type="transmembrane region" description="Helical" evidence="5">
    <location>
        <begin position="293"/>
        <end position="310"/>
    </location>
</feature>
<dbReference type="AlphaFoldDB" id="A0A0R3PJX3"/>
<organism evidence="9">
    <name type="scientific">Angiostrongylus costaricensis</name>
    <name type="common">Nematode worm</name>
    <dbReference type="NCBI Taxonomy" id="334426"/>
    <lineage>
        <taxon>Eukaryota</taxon>
        <taxon>Metazoa</taxon>
        <taxon>Ecdysozoa</taxon>
        <taxon>Nematoda</taxon>
        <taxon>Chromadorea</taxon>
        <taxon>Rhabditida</taxon>
        <taxon>Rhabditina</taxon>
        <taxon>Rhabditomorpha</taxon>
        <taxon>Strongyloidea</taxon>
        <taxon>Metastrongylidae</taxon>
        <taxon>Angiostrongylus</taxon>
    </lineage>
</organism>
<evidence type="ECO:0000313" key="8">
    <source>
        <dbReference type="Proteomes" id="UP000267027"/>
    </source>
</evidence>
<evidence type="ECO:0000256" key="4">
    <source>
        <dbReference type="SAM" id="MobiDB-lite"/>
    </source>
</evidence>
<dbReference type="GO" id="GO:0005654">
    <property type="term" value="C:nucleoplasm"/>
    <property type="evidence" value="ECO:0007669"/>
    <property type="project" value="TreeGrafter"/>
</dbReference>
<evidence type="ECO:0000259" key="6">
    <source>
        <dbReference type="PROSITE" id="PS51038"/>
    </source>
</evidence>
<keyword evidence="3" id="KW-0539">Nucleus</keyword>
<feature type="transmembrane region" description="Helical" evidence="5">
    <location>
        <begin position="346"/>
        <end position="364"/>
    </location>
</feature>
<dbReference type="GO" id="GO:0006355">
    <property type="term" value="P:regulation of DNA-templated transcription"/>
    <property type="evidence" value="ECO:0007669"/>
    <property type="project" value="TreeGrafter"/>
</dbReference>
<keyword evidence="5" id="KW-0472">Membrane</keyword>
<reference evidence="7 8" key="2">
    <citation type="submission" date="2018-11" db="EMBL/GenBank/DDBJ databases">
        <authorList>
            <consortium name="Pathogen Informatics"/>
        </authorList>
    </citation>
    <scope>NUCLEOTIDE SEQUENCE [LARGE SCALE GENOMIC DNA]</scope>
    <source>
        <strain evidence="7 8">Costa Rica</strain>
    </source>
</reference>
<dbReference type="Gene3D" id="2.30.30.490">
    <property type="match status" value="1"/>
</dbReference>
<evidence type="ECO:0000256" key="2">
    <source>
        <dbReference type="ARBA" id="ARBA00022691"/>
    </source>
</evidence>
<gene>
    <name evidence="7" type="ORF">ACOC_LOCUS4811</name>
</gene>
<dbReference type="EMBL" id="UYYA01003831">
    <property type="protein sequence ID" value="VDM56396.1"/>
    <property type="molecule type" value="Genomic_DNA"/>
</dbReference>